<accession>A0AA95NFH2</accession>
<feature type="transmembrane region" description="Helical" evidence="7">
    <location>
        <begin position="149"/>
        <end position="169"/>
    </location>
</feature>
<feature type="transmembrane region" description="Helical" evidence="7">
    <location>
        <begin position="181"/>
        <end position="198"/>
    </location>
</feature>
<name>A0AA95NFH2_9BURK</name>
<evidence type="ECO:0000313" key="10">
    <source>
        <dbReference type="Proteomes" id="UP001177769"/>
    </source>
</evidence>
<feature type="transmembrane region" description="Helical" evidence="7">
    <location>
        <begin position="21"/>
        <end position="42"/>
    </location>
</feature>
<feature type="transmembrane region" description="Helical" evidence="7">
    <location>
        <begin position="320"/>
        <end position="337"/>
    </location>
</feature>
<evidence type="ECO:0000256" key="1">
    <source>
        <dbReference type="ARBA" id="ARBA00004651"/>
    </source>
</evidence>
<dbReference type="InterPro" id="IPR011701">
    <property type="entry name" value="MFS"/>
</dbReference>
<dbReference type="InterPro" id="IPR036259">
    <property type="entry name" value="MFS_trans_sf"/>
</dbReference>
<feature type="transmembrane region" description="Helical" evidence="7">
    <location>
        <begin position="262"/>
        <end position="286"/>
    </location>
</feature>
<keyword evidence="3" id="KW-1003">Cell membrane</keyword>
<keyword evidence="10" id="KW-1185">Reference proteome</keyword>
<dbReference type="Gene3D" id="1.20.1250.20">
    <property type="entry name" value="MFS general substrate transporter like domains"/>
    <property type="match status" value="1"/>
</dbReference>
<evidence type="ECO:0000256" key="2">
    <source>
        <dbReference type="ARBA" id="ARBA00022448"/>
    </source>
</evidence>
<evidence type="ECO:0000259" key="8">
    <source>
        <dbReference type="PROSITE" id="PS50850"/>
    </source>
</evidence>
<dbReference type="CDD" id="cd17324">
    <property type="entry name" value="MFS_NepI_like"/>
    <property type="match status" value="1"/>
</dbReference>
<dbReference type="PROSITE" id="PS50850">
    <property type="entry name" value="MFS"/>
    <property type="match status" value="1"/>
</dbReference>
<dbReference type="Proteomes" id="UP001177769">
    <property type="component" value="Chromosome"/>
</dbReference>
<evidence type="ECO:0000256" key="6">
    <source>
        <dbReference type="ARBA" id="ARBA00023136"/>
    </source>
</evidence>
<dbReference type="GO" id="GO:0005886">
    <property type="term" value="C:plasma membrane"/>
    <property type="evidence" value="ECO:0007669"/>
    <property type="project" value="UniProtKB-SubCell"/>
</dbReference>
<protein>
    <submittedName>
        <fullName evidence="9">MFS transporter</fullName>
    </submittedName>
</protein>
<dbReference type="EMBL" id="CP116346">
    <property type="protein sequence ID" value="WIT13269.1"/>
    <property type="molecule type" value="Genomic_DNA"/>
</dbReference>
<evidence type="ECO:0000256" key="4">
    <source>
        <dbReference type="ARBA" id="ARBA00022692"/>
    </source>
</evidence>
<dbReference type="KEGG" id="pais:PFX98_06570"/>
<feature type="transmembrane region" description="Helical" evidence="7">
    <location>
        <begin position="54"/>
        <end position="79"/>
    </location>
</feature>
<feature type="transmembrane region" description="Helical" evidence="7">
    <location>
        <begin position="385"/>
        <end position="402"/>
    </location>
</feature>
<evidence type="ECO:0000256" key="7">
    <source>
        <dbReference type="SAM" id="Phobius"/>
    </source>
</evidence>
<evidence type="ECO:0000256" key="3">
    <source>
        <dbReference type="ARBA" id="ARBA00022475"/>
    </source>
</evidence>
<keyword evidence="5 7" id="KW-1133">Transmembrane helix</keyword>
<keyword evidence="6 7" id="KW-0472">Membrane</keyword>
<dbReference type="InterPro" id="IPR020846">
    <property type="entry name" value="MFS_dom"/>
</dbReference>
<comment type="subcellular location">
    <subcellularLocation>
        <location evidence="1">Cell membrane</location>
        <topology evidence="1">Multi-pass membrane protein</topology>
    </subcellularLocation>
</comment>
<dbReference type="Pfam" id="PF07690">
    <property type="entry name" value="MFS_1"/>
    <property type="match status" value="1"/>
</dbReference>
<organism evidence="9 10">
    <name type="scientific">Paucibacter sediminis</name>
    <dbReference type="NCBI Taxonomy" id="3019553"/>
    <lineage>
        <taxon>Bacteria</taxon>
        <taxon>Pseudomonadati</taxon>
        <taxon>Pseudomonadota</taxon>
        <taxon>Betaproteobacteria</taxon>
        <taxon>Burkholderiales</taxon>
        <taxon>Sphaerotilaceae</taxon>
        <taxon>Roseateles</taxon>
    </lineage>
</organism>
<keyword evidence="4 7" id="KW-0812">Transmembrane</keyword>
<dbReference type="PANTHER" id="PTHR42718:SF46">
    <property type="entry name" value="BLR6921 PROTEIN"/>
    <property type="match status" value="1"/>
</dbReference>
<feature type="transmembrane region" description="Helical" evidence="7">
    <location>
        <begin position="91"/>
        <end position="110"/>
    </location>
</feature>
<gene>
    <name evidence="9" type="ORF">PFX98_06570</name>
</gene>
<dbReference type="GO" id="GO:0022857">
    <property type="term" value="F:transmembrane transporter activity"/>
    <property type="evidence" value="ECO:0007669"/>
    <property type="project" value="InterPro"/>
</dbReference>
<proteinExistence type="predicted"/>
<keyword evidence="2" id="KW-0813">Transport</keyword>
<evidence type="ECO:0000256" key="5">
    <source>
        <dbReference type="ARBA" id="ARBA00022989"/>
    </source>
</evidence>
<reference evidence="9" key="1">
    <citation type="submission" date="2023-01" db="EMBL/GenBank/DDBJ databases">
        <title>Whole genome sequence of Paucibacter sp. S2-9 isolated from pond sediment.</title>
        <authorList>
            <person name="Jung J.Y."/>
        </authorList>
    </citation>
    <scope>NUCLEOTIDE SEQUENCE</scope>
    <source>
        <strain evidence="9">S2-9</strain>
    </source>
</reference>
<dbReference type="SUPFAM" id="SSF103473">
    <property type="entry name" value="MFS general substrate transporter"/>
    <property type="match status" value="1"/>
</dbReference>
<dbReference type="RefSeq" id="WP_285234379.1">
    <property type="nucleotide sequence ID" value="NZ_CP116346.1"/>
</dbReference>
<feature type="transmembrane region" description="Helical" evidence="7">
    <location>
        <begin position="116"/>
        <end position="137"/>
    </location>
</feature>
<feature type="domain" description="Major facilitator superfamily (MFS) profile" evidence="8">
    <location>
        <begin position="25"/>
        <end position="407"/>
    </location>
</feature>
<sequence length="417" mass="43653">MPAQPQAHSTGSSRPAASPPVPALAIVGLALAAMASGISLRLTDALLPRLAQEFAITLGQASQVITVFAVAYGLAQLLFGPLGDRYGKYRVVGWACVASALTSLACALAQGHASLLLGRLLAGATAAAVIPLAMAWIGDVVPYERRQAVLARFLIGQIVGFALGVWAGGYTADHLDWRTPFFAVAGLFVLVALVLQWVRRGLPASALATQPQRGHVLAGLLREFRAVLAGPWSRLVLLAVFCEGAALYGAFAFVASHLHQRFALALSFVGALVMLFALGGLGFALGARQLVQHLGETALVRWGSLLMAGALLAVALAPSWWWAMPACLVMGLGFYMMHNTLQTRATQMAPERRGAAVALFASCFFLGQSLGVGAAGLAVEALGTSWLLALGAAGVLLVGWNFNRQRLALQSRLGLQA</sequence>
<feature type="transmembrane region" description="Helical" evidence="7">
    <location>
        <begin position="235"/>
        <end position="256"/>
    </location>
</feature>
<evidence type="ECO:0000313" key="9">
    <source>
        <dbReference type="EMBL" id="WIT13269.1"/>
    </source>
</evidence>
<dbReference type="PANTHER" id="PTHR42718">
    <property type="entry name" value="MAJOR FACILITATOR SUPERFAMILY MULTIDRUG TRANSPORTER MFSC"/>
    <property type="match status" value="1"/>
</dbReference>
<dbReference type="AlphaFoldDB" id="A0AA95NFH2"/>
<feature type="transmembrane region" description="Helical" evidence="7">
    <location>
        <begin position="357"/>
        <end position="379"/>
    </location>
</feature>